<keyword evidence="2" id="KW-1185">Reference proteome</keyword>
<comment type="caution">
    <text evidence="1">The sequence shown here is derived from an EMBL/GenBank/DDBJ whole genome shotgun (WGS) entry which is preliminary data.</text>
</comment>
<sequence>MSVRLEPLLTALRELFGPRLGFGEVQEGDREVVILWDGRIDSVVGLAEGELENAAWQLLSTAQDIWLRGLGGEGTHPGAWATASPEIVVEATGLRLVLLQGEREIASVTVPNRKQERGRGP</sequence>
<gene>
    <name evidence="1" type="ORF">F8S09_03885</name>
</gene>
<accession>A0A7X1NUD2</accession>
<protein>
    <submittedName>
        <fullName evidence="1">Uncharacterized protein</fullName>
    </submittedName>
</protein>
<organism evidence="1 2">
    <name type="scientific">Deinococcus terrestris</name>
    <dbReference type="NCBI Taxonomy" id="2651870"/>
    <lineage>
        <taxon>Bacteria</taxon>
        <taxon>Thermotogati</taxon>
        <taxon>Deinococcota</taxon>
        <taxon>Deinococci</taxon>
        <taxon>Deinococcales</taxon>
        <taxon>Deinococcaceae</taxon>
        <taxon>Deinococcus</taxon>
    </lineage>
</organism>
<proteinExistence type="predicted"/>
<evidence type="ECO:0000313" key="1">
    <source>
        <dbReference type="EMBL" id="MPY65838.1"/>
    </source>
</evidence>
<name>A0A7X1NUD2_9DEIO</name>
<reference evidence="1 2" key="1">
    <citation type="submission" date="2019-10" db="EMBL/GenBank/DDBJ databases">
        <title>Deinococcus sp. isolated from soil.</title>
        <authorList>
            <person name="Li Y."/>
            <person name="Wang J."/>
        </authorList>
    </citation>
    <scope>NUCLEOTIDE SEQUENCE [LARGE SCALE GENOMIC DNA]</scope>
    <source>
        <strain evidence="1 2">SDU3-2</strain>
    </source>
</reference>
<dbReference type="AlphaFoldDB" id="A0A7X1NUD2"/>
<dbReference type="EMBL" id="WBSL01000001">
    <property type="protein sequence ID" value="MPY65838.1"/>
    <property type="molecule type" value="Genomic_DNA"/>
</dbReference>
<dbReference type="Proteomes" id="UP000484842">
    <property type="component" value="Unassembled WGS sequence"/>
</dbReference>
<evidence type="ECO:0000313" key="2">
    <source>
        <dbReference type="Proteomes" id="UP000484842"/>
    </source>
</evidence>